<feature type="region of interest" description="Disordered" evidence="7">
    <location>
        <begin position="190"/>
        <end position="215"/>
    </location>
</feature>
<keyword evidence="4" id="KW-0862">Zinc</keyword>
<evidence type="ECO:0000313" key="11">
    <source>
        <dbReference type="WBParaSite" id="TCLT_0001027801-mRNA-1"/>
    </source>
</evidence>
<dbReference type="PROSITE" id="PS50088">
    <property type="entry name" value="ANK_REPEAT"/>
    <property type="match status" value="2"/>
</dbReference>
<dbReference type="PROSITE" id="PS50297">
    <property type="entry name" value="ANK_REP_REGION"/>
    <property type="match status" value="1"/>
</dbReference>
<dbReference type="Proteomes" id="UP000276776">
    <property type="component" value="Unassembled WGS sequence"/>
</dbReference>
<dbReference type="InterPro" id="IPR036420">
    <property type="entry name" value="BRCT_dom_sf"/>
</dbReference>
<evidence type="ECO:0000256" key="3">
    <source>
        <dbReference type="ARBA" id="ARBA00022771"/>
    </source>
</evidence>
<organism evidence="11">
    <name type="scientific">Thelazia callipaeda</name>
    <name type="common">Oriental eyeworm</name>
    <name type="synonym">Parasitic nematode</name>
    <dbReference type="NCBI Taxonomy" id="103827"/>
    <lineage>
        <taxon>Eukaryota</taxon>
        <taxon>Metazoa</taxon>
        <taxon>Ecdysozoa</taxon>
        <taxon>Nematoda</taxon>
        <taxon>Chromadorea</taxon>
        <taxon>Rhabditida</taxon>
        <taxon>Spirurina</taxon>
        <taxon>Spiruromorpha</taxon>
        <taxon>Thelazioidea</taxon>
        <taxon>Thelaziidae</taxon>
        <taxon>Thelazia</taxon>
    </lineage>
</organism>
<dbReference type="SUPFAM" id="SSF52113">
    <property type="entry name" value="BRCT domain"/>
    <property type="match status" value="2"/>
</dbReference>
<reference evidence="9 10" key="2">
    <citation type="submission" date="2018-11" db="EMBL/GenBank/DDBJ databases">
        <authorList>
            <consortium name="Pathogen Informatics"/>
        </authorList>
    </citation>
    <scope>NUCLEOTIDE SEQUENCE [LARGE SCALE GENOMIC DNA]</scope>
</reference>
<dbReference type="SUPFAM" id="SSF48403">
    <property type="entry name" value="Ankyrin repeat"/>
    <property type="match status" value="1"/>
</dbReference>
<dbReference type="GO" id="GO:0008270">
    <property type="term" value="F:zinc ion binding"/>
    <property type="evidence" value="ECO:0007669"/>
    <property type="project" value="UniProtKB-KW"/>
</dbReference>
<dbReference type="GO" id="GO:0085020">
    <property type="term" value="P:protein K6-linked ubiquitination"/>
    <property type="evidence" value="ECO:0007669"/>
    <property type="project" value="TreeGrafter"/>
</dbReference>
<dbReference type="GO" id="GO:0031436">
    <property type="term" value="C:BRCA1-BARD1 complex"/>
    <property type="evidence" value="ECO:0007669"/>
    <property type="project" value="TreeGrafter"/>
</dbReference>
<dbReference type="PANTHER" id="PTHR24171">
    <property type="entry name" value="ANKYRIN REPEAT DOMAIN-CONTAINING PROTEIN 39-RELATED"/>
    <property type="match status" value="1"/>
</dbReference>
<evidence type="ECO:0000313" key="10">
    <source>
        <dbReference type="Proteomes" id="UP000276776"/>
    </source>
</evidence>
<proteinExistence type="predicted"/>
<dbReference type="InterPro" id="IPR013083">
    <property type="entry name" value="Znf_RING/FYVE/PHD"/>
</dbReference>
<dbReference type="GO" id="GO:0004842">
    <property type="term" value="F:ubiquitin-protein transferase activity"/>
    <property type="evidence" value="ECO:0007669"/>
    <property type="project" value="TreeGrafter"/>
</dbReference>
<keyword evidence="5 6" id="KW-0040">ANK repeat</keyword>
<feature type="domain" description="BRCT" evidence="8">
    <location>
        <begin position="382"/>
        <end position="451"/>
    </location>
</feature>
<keyword evidence="1" id="KW-0479">Metal-binding</keyword>
<keyword evidence="10" id="KW-1185">Reference proteome</keyword>
<evidence type="ECO:0000259" key="8">
    <source>
        <dbReference type="PROSITE" id="PS50172"/>
    </source>
</evidence>
<sequence length="583" mass="65056">MGSSCKHVFCWTCISEITEGSLFPLCPLCSLPVGLQYVKPAAFTSQLFYSILSLKESLSQFDVSQIDPEIMLSVVEPIKQQRTINEFCASQVATDIDVIPDWDYSDVLSEINPEERPTVKTPCEFESHSEFSDPASNFALVPDDVILFTQPQEVVGEALADNQMTQHFHIYKEPNEFKFFQLQPRNTFGELTGMVDGSSENRSESQGREDSSVPSLADITTLSQHHKYLIVNCAVNGSKEELLKALKSGGDANDRDCHGMTALHHAAARDYSEICKILVENGAHINSYGGGQLCETALHTAVRYEAVNTVDYLLTKGADRHALNLKGQTPMDLIATDQMRVVFHRTSHSSKSPLSSRKTKEVSIFLSPTLPYTKLQHYLTDGDLLLNEIAKNTLNLKTASHLVVPVTASRTVEVTVEILEAMLRGKFVVASEWLDACLEAHNIVEEELYEIETINWNGQLLAKNSCSAARRSYAEMKLGLFNGCRFHFCKNEYSPYHENEIKNLVQLAGGEIIENESNVEHSQSTLDSYHAQSISELPGLFIVYMEGQLIPESTIERQSTTFVTPSWIIECIAKFVFTRPSSS</sequence>
<dbReference type="AlphaFoldDB" id="A0A0N5DAS2"/>
<evidence type="ECO:0000256" key="2">
    <source>
        <dbReference type="ARBA" id="ARBA00022737"/>
    </source>
</evidence>
<dbReference type="InterPro" id="IPR036770">
    <property type="entry name" value="Ankyrin_rpt-contain_sf"/>
</dbReference>
<dbReference type="OrthoDB" id="47330at2759"/>
<reference evidence="11" key="1">
    <citation type="submission" date="2017-02" db="UniProtKB">
        <authorList>
            <consortium name="WormBaseParasite"/>
        </authorList>
    </citation>
    <scope>IDENTIFICATION</scope>
</reference>
<dbReference type="EMBL" id="UYYF01005037">
    <property type="protein sequence ID" value="VDN07951.1"/>
    <property type="molecule type" value="Genomic_DNA"/>
</dbReference>
<evidence type="ECO:0000256" key="7">
    <source>
        <dbReference type="SAM" id="MobiDB-lite"/>
    </source>
</evidence>
<dbReference type="PANTHER" id="PTHR24171:SF8">
    <property type="entry name" value="BRCA1-ASSOCIATED RING DOMAIN PROTEIN 1"/>
    <property type="match status" value="1"/>
</dbReference>
<dbReference type="PROSITE" id="PS50172">
    <property type="entry name" value="BRCT"/>
    <property type="match status" value="2"/>
</dbReference>
<gene>
    <name evidence="9" type="ORF">TCLT_LOCUS10267</name>
</gene>
<dbReference type="Gene3D" id="3.30.40.10">
    <property type="entry name" value="Zinc/RING finger domain, C3HC4 (zinc finger)"/>
    <property type="match status" value="1"/>
</dbReference>
<keyword evidence="2" id="KW-0677">Repeat</keyword>
<dbReference type="SMART" id="SM00248">
    <property type="entry name" value="ANK"/>
    <property type="match status" value="2"/>
</dbReference>
<keyword evidence="3" id="KW-0863">Zinc-finger</keyword>
<evidence type="ECO:0000256" key="1">
    <source>
        <dbReference type="ARBA" id="ARBA00022723"/>
    </source>
</evidence>
<feature type="repeat" description="ANK" evidence="6">
    <location>
        <begin position="293"/>
        <end position="325"/>
    </location>
</feature>
<protein>
    <submittedName>
        <fullName evidence="11">BRCA1-associated RING domain protein 1</fullName>
    </submittedName>
</protein>
<dbReference type="GO" id="GO:0070531">
    <property type="term" value="C:BRCA1-A complex"/>
    <property type="evidence" value="ECO:0007669"/>
    <property type="project" value="TreeGrafter"/>
</dbReference>
<name>A0A0N5DAS2_THECL</name>
<evidence type="ECO:0000313" key="9">
    <source>
        <dbReference type="EMBL" id="VDN07951.1"/>
    </source>
</evidence>
<dbReference type="Pfam" id="PF12796">
    <property type="entry name" value="Ank_2"/>
    <property type="match status" value="1"/>
</dbReference>
<dbReference type="Gene3D" id="1.25.40.20">
    <property type="entry name" value="Ankyrin repeat-containing domain"/>
    <property type="match status" value="1"/>
</dbReference>
<dbReference type="Gene3D" id="3.40.50.10190">
    <property type="entry name" value="BRCT domain"/>
    <property type="match status" value="2"/>
</dbReference>
<feature type="domain" description="BRCT" evidence="8">
    <location>
        <begin position="476"/>
        <end position="574"/>
    </location>
</feature>
<dbReference type="WBParaSite" id="TCLT_0001027801-mRNA-1">
    <property type="protein sequence ID" value="TCLT_0001027801-mRNA-1"/>
    <property type="gene ID" value="TCLT_0001027801"/>
</dbReference>
<evidence type="ECO:0000256" key="5">
    <source>
        <dbReference type="ARBA" id="ARBA00023043"/>
    </source>
</evidence>
<feature type="repeat" description="ANK" evidence="6">
    <location>
        <begin position="258"/>
        <end position="290"/>
    </location>
</feature>
<feature type="compositionally biased region" description="Basic and acidic residues" evidence="7">
    <location>
        <begin position="199"/>
        <end position="211"/>
    </location>
</feature>
<dbReference type="InterPro" id="IPR002110">
    <property type="entry name" value="Ankyrin_rpt"/>
</dbReference>
<dbReference type="STRING" id="103827.A0A0N5DAS2"/>
<evidence type="ECO:0000256" key="6">
    <source>
        <dbReference type="PROSITE-ProRule" id="PRU00023"/>
    </source>
</evidence>
<dbReference type="OMA" id="QRYEYNL"/>
<dbReference type="PROSITE" id="PS00518">
    <property type="entry name" value="ZF_RING_1"/>
    <property type="match status" value="1"/>
</dbReference>
<dbReference type="SUPFAM" id="SSF57850">
    <property type="entry name" value="RING/U-box"/>
    <property type="match status" value="1"/>
</dbReference>
<dbReference type="InterPro" id="IPR001357">
    <property type="entry name" value="BRCT_dom"/>
</dbReference>
<evidence type="ECO:0000256" key="4">
    <source>
        <dbReference type="ARBA" id="ARBA00022833"/>
    </source>
</evidence>
<dbReference type="InterPro" id="IPR017907">
    <property type="entry name" value="Znf_RING_CS"/>
</dbReference>
<accession>A0A0N5DAS2</accession>